<keyword evidence="3" id="KW-1185">Reference proteome</keyword>
<feature type="signal peptide" evidence="1">
    <location>
        <begin position="1"/>
        <end position="16"/>
    </location>
</feature>
<name>A0A4Q7XYB2_9BACT</name>
<accession>A0A4Q7XYB2</accession>
<protein>
    <submittedName>
        <fullName evidence="2">Uncharacterized protein</fullName>
    </submittedName>
</protein>
<feature type="chain" id="PRO_5021024622" evidence="1">
    <location>
        <begin position="17"/>
        <end position="231"/>
    </location>
</feature>
<organism evidence="2 3">
    <name type="scientific">Edaphobacter modestus</name>
    <dbReference type="NCBI Taxonomy" id="388466"/>
    <lineage>
        <taxon>Bacteria</taxon>
        <taxon>Pseudomonadati</taxon>
        <taxon>Acidobacteriota</taxon>
        <taxon>Terriglobia</taxon>
        <taxon>Terriglobales</taxon>
        <taxon>Acidobacteriaceae</taxon>
        <taxon>Edaphobacter</taxon>
    </lineage>
</organism>
<reference evidence="2 3" key="1">
    <citation type="submission" date="2019-02" db="EMBL/GenBank/DDBJ databases">
        <title>Genomic Encyclopedia of Archaeal and Bacterial Type Strains, Phase II (KMG-II): from individual species to whole genera.</title>
        <authorList>
            <person name="Goeker M."/>
        </authorList>
    </citation>
    <scope>NUCLEOTIDE SEQUENCE [LARGE SCALE GENOMIC DNA]</scope>
    <source>
        <strain evidence="2 3">DSM 18101</strain>
    </source>
</reference>
<dbReference type="RefSeq" id="WP_130425302.1">
    <property type="nucleotide sequence ID" value="NZ_SHKW01000008.1"/>
</dbReference>
<proteinExistence type="predicted"/>
<evidence type="ECO:0000313" key="3">
    <source>
        <dbReference type="Proteomes" id="UP000292958"/>
    </source>
</evidence>
<keyword evidence="1" id="KW-0732">Signal</keyword>
<dbReference type="OrthoDB" id="9879103at2"/>
<comment type="caution">
    <text evidence="2">The sequence shown here is derived from an EMBL/GenBank/DDBJ whole genome shotgun (WGS) entry which is preliminary data.</text>
</comment>
<evidence type="ECO:0000256" key="1">
    <source>
        <dbReference type="SAM" id="SignalP"/>
    </source>
</evidence>
<dbReference type="Proteomes" id="UP000292958">
    <property type="component" value="Unassembled WGS sequence"/>
</dbReference>
<sequence>MNILKASIMWIFIAHAVALGGQAPGGLPATGDENILHALVRVGHAGGIPLGIVQQNDGALCRTITGITPERPSNAAEAIRQLAMQAGYEVTQSGGTLVVRPRDVSGKLATAMNYRFPQFPADKGTMRSLGTTLDGWLAMTLGGVKAYASSDASSLEAKVLKLPESTSSTTMEIADRIVELGPKGVWILSEDQNPNDKSWPIHMRIYSYEDNVWSLDRLPCPMPLIKEPKTK</sequence>
<evidence type="ECO:0000313" key="2">
    <source>
        <dbReference type="EMBL" id="RZU28914.1"/>
    </source>
</evidence>
<dbReference type="EMBL" id="SHKW01000008">
    <property type="protein sequence ID" value="RZU28914.1"/>
    <property type="molecule type" value="Genomic_DNA"/>
</dbReference>
<dbReference type="AlphaFoldDB" id="A0A4Q7XYB2"/>
<gene>
    <name evidence="2" type="ORF">BDD14_6497</name>
</gene>